<evidence type="ECO:0000256" key="2">
    <source>
        <dbReference type="ARBA" id="ARBA00022475"/>
    </source>
</evidence>
<proteinExistence type="inferred from homology"/>
<dbReference type="GO" id="GO:0015031">
    <property type="term" value="P:protein transport"/>
    <property type="evidence" value="ECO:0007669"/>
    <property type="project" value="UniProtKB-KW"/>
</dbReference>
<evidence type="ECO:0000313" key="9">
    <source>
        <dbReference type="EMBL" id="QNN47300.1"/>
    </source>
</evidence>
<gene>
    <name evidence="9" type="ORF">H9L17_03875</name>
</gene>
<feature type="domain" description="MotA/TolQ/ExbB proton channel" evidence="8">
    <location>
        <begin position="66"/>
        <end position="138"/>
    </location>
</feature>
<feature type="transmembrane region" description="Helical" evidence="7">
    <location>
        <begin position="117"/>
        <end position="138"/>
    </location>
</feature>
<evidence type="ECO:0000256" key="6">
    <source>
        <dbReference type="RuleBase" id="RU004057"/>
    </source>
</evidence>
<feature type="transmembrane region" description="Helical" evidence="7">
    <location>
        <begin position="79"/>
        <end position="97"/>
    </location>
</feature>
<evidence type="ECO:0000256" key="3">
    <source>
        <dbReference type="ARBA" id="ARBA00022692"/>
    </source>
</evidence>
<keyword evidence="2" id="KW-1003">Cell membrane</keyword>
<keyword evidence="6" id="KW-0653">Protein transport</keyword>
<comment type="subcellular location">
    <subcellularLocation>
        <location evidence="1">Cell membrane</location>
        <topology evidence="1">Multi-pass membrane protein</topology>
    </subcellularLocation>
    <subcellularLocation>
        <location evidence="6">Membrane</location>
        <topology evidence="6">Multi-pass membrane protein</topology>
    </subcellularLocation>
</comment>
<keyword evidence="10" id="KW-1185">Reference proteome</keyword>
<dbReference type="AlphaFoldDB" id="A0A7G9QVC5"/>
<evidence type="ECO:0000256" key="1">
    <source>
        <dbReference type="ARBA" id="ARBA00004651"/>
    </source>
</evidence>
<evidence type="ECO:0000256" key="5">
    <source>
        <dbReference type="ARBA" id="ARBA00023136"/>
    </source>
</evidence>
<evidence type="ECO:0000259" key="8">
    <source>
        <dbReference type="Pfam" id="PF01618"/>
    </source>
</evidence>
<keyword evidence="3 7" id="KW-0812">Transmembrane</keyword>
<reference evidence="9 10" key="1">
    <citation type="submission" date="2020-08" db="EMBL/GenBank/DDBJ databases">
        <title>Genome sequence of Thermomonas brevis KACC 16975T.</title>
        <authorList>
            <person name="Hyun D.-W."/>
            <person name="Bae J.-W."/>
        </authorList>
    </citation>
    <scope>NUCLEOTIDE SEQUENCE [LARGE SCALE GENOMIC DNA]</scope>
    <source>
        <strain evidence="9 10">KACC 16975</strain>
    </source>
</reference>
<comment type="similarity">
    <text evidence="6">Belongs to the exbB/tolQ family.</text>
</comment>
<feature type="transmembrane region" description="Helical" evidence="7">
    <location>
        <begin position="15"/>
        <end position="39"/>
    </location>
</feature>
<name>A0A7G9QVC5_9GAMM</name>
<dbReference type="EMBL" id="CP060711">
    <property type="protein sequence ID" value="QNN47300.1"/>
    <property type="molecule type" value="Genomic_DNA"/>
</dbReference>
<evidence type="ECO:0000256" key="4">
    <source>
        <dbReference type="ARBA" id="ARBA00022989"/>
    </source>
</evidence>
<keyword evidence="6" id="KW-0813">Transport</keyword>
<organism evidence="9 10">
    <name type="scientific">Thermomonas brevis</name>
    <dbReference type="NCBI Taxonomy" id="215691"/>
    <lineage>
        <taxon>Bacteria</taxon>
        <taxon>Pseudomonadati</taxon>
        <taxon>Pseudomonadota</taxon>
        <taxon>Gammaproteobacteria</taxon>
        <taxon>Lysobacterales</taxon>
        <taxon>Lysobacteraceae</taxon>
        <taxon>Thermomonas</taxon>
    </lineage>
</organism>
<dbReference type="InterPro" id="IPR002898">
    <property type="entry name" value="MotA_ExbB_proton_chnl"/>
</dbReference>
<evidence type="ECO:0000313" key="10">
    <source>
        <dbReference type="Proteomes" id="UP000515977"/>
    </source>
</evidence>
<dbReference type="KEGG" id="tbv:H9L17_03875"/>
<dbReference type="PROSITE" id="PS51257">
    <property type="entry name" value="PROKAR_LIPOPROTEIN"/>
    <property type="match status" value="1"/>
</dbReference>
<dbReference type="Proteomes" id="UP000515977">
    <property type="component" value="Chromosome"/>
</dbReference>
<dbReference type="RefSeq" id="WP_187571047.1">
    <property type="nucleotide sequence ID" value="NZ_CP060711.1"/>
</dbReference>
<protein>
    <submittedName>
        <fullName evidence="9">MotA/TolQ/ExbB proton channel family protein</fullName>
    </submittedName>
</protein>
<keyword evidence="4 7" id="KW-1133">Transmembrane helix</keyword>
<sequence>MKLIESLLHQLSGWFLAPVLVLILVLFLYACYALGAFAVEAWQRRGGRAHAMERHWQRHGGGLEEMELWMLKRLEPLRIGTRTAPMLGLVATMIPMGPALTGLSNGRMEEVAHHVGVAFAAVIVSLLAASAIYAVLVVRRRWLLQDLRRIELAIAARSA</sequence>
<evidence type="ECO:0000256" key="7">
    <source>
        <dbReference type="SAM" id="Phobius"/>
    </source>
</evidence>
<accession>A0A7G9QVC5</accession>
<dbReference type="GO" id="GO:0005886">
    <property type="term" value="C:plasma membrane"/>
    <property type="evidence" value="ECO:0007669"/>
    <property type="project" value="UniProtKB-SubCell"/>
</dbReference>
<dbReference type="Pfam" id="PF01618">
    <property type="entry name" value="MotA_ExbB"/>
    <property type="match status" value="1"/>
</dbReference>
<keyword evidence="5 7" id="KW-0472">Membrane</keyword>